<dbReference type="Gene3D" id="2.60.60.20">
    <property type="entry name" value="PLAT/LH2 domain"/>
    <property type="match status" value="3"/>
</dbReference>
<dbReference type="InterPro" id="IPR036392">
    <property type="entry name" value="PLAT/LH2_dom_sf"/>
</dbReference>
<accession>A0AAV6ZCE3</accession>
<feature type="domain" description="PLAT" evidence="2">
    <location>
        <begin position="56"/>
        <end position="171"/>
    </location>
</feature>
<reference evidence="3" key="1">
    <citation type="thesis" date="2020" institute="ProQuest LLC" country="789 East Eisenhower Parkway, Ann Arbor, MI, USA">
        <title>Comparative Genomics and Chromosome Evolution.</title>
        <authorList>
            <person name="Mudd A.B."/>
        </authorList>
    </citation>
    <scope>NUCLEOTIDE SEQUENCE</scope>
    <source>
        <strain evidence="3">237g6f4</strain>
        <tissue evidence="3">Blood</tissue>
    </source>
</reference>
<dbReference type="SUPFAM" id="SSF49723">
    <property type="entry name" value="Lipase/lipooxygenase domain (PLAT/LH2 domain)"/>
    <property type="match status" value="4"/>
</dbReference>
<keyword evidence="4" id="KW-1185">Reference proteome</keyword>
<dbReference type="PANTHER" id="PTHR45901">
    <property type="entry name" value="PROTEIN CBG12474"/>
    <property type="match status" value="1"/>
</dbReference>
<evidence type="ECO:0000259" key="2">
    <source>
        <dbReference type="PROSITE" id="PS50095"/>
    </source>
</evidence>
<protein>
    <recommendedName>
        <fullName evidence="2">PLAT domain-containing protein</fullName>
    </recommendedName>
</protein>
<organism evidence="3 4">
    <name type="scientific">Engystomops pustulosus</name>
    <name type="common">Tungara frog</name>
    <name type="synonym">Physalaemus pustulosus</name>
    <dbReference type="NCBI Taxonomy" id="76066"/>
    <lineage>
        <taxon>Eukaryota</taxon>
        <taxon>Metazoa</taxon>
        <taxon>Chordata</taxon>
        <taxon>Craniata</taxon>
        <taxon>Vertebrata</taxon>
        <taxon>Euteleostomi</taxon>
        <taxon>Amphibia</taxon>
        <taxon>Batrachia</taxon>
        <taxon>Anura</taxon>
        <taxon>Neobatrachia</taxon>
        <taxon>Hyloidea</taxon>
        <taxon>Leptodactylidae</taxon>
        <taxon>Leiuperinae</taxon>
        <taxon>Engystomops</taxon>
    </lineage>
</organism>
<dbReference type="PANTHER" id="PTHR45901:SF3">
    <property type="entry name" value="LIPOXYGENASE HOMOLOGY DOMAIN-CONTAINING PROTEIN 1"/>
    <property type="match status" value="1"/>
</dbReference>
<evidence type="ECO:0000313" key="4">
    <source>
        <dbReference type="Proteomes" id="UP000824782"/>
    </source>
</evidence>
<comment type="caution">
    <text evidence="3">The sequence shown here is derived from an EMBL/GenBank/DDBJ whole genome shotgun (WGS) entry which is preliminary data.</text>
</comment>
<dbReference type="CDD" id="cd01756">
    <property type="entry name" value="PLAT_repeat"/>
    <property type="match status" value="2"/>
</dbReference>
<dbReference type="InterPro" id="IPR052970">
    <property type="entry name" value="Inner_ear_hair_cell_LOXHD"/>
</dbReference>
<evidence type="ECO:0000313" key="3">
    <source>
        <dbReference type="EMBL" id="KAG8546003.1"/>
    </source>
</evidence>
<feature type="domain" description="PLAT" evidence="2">
    <location>
        <begin position="268"/>
        <end position="395"/>
    </location>
</feature>
<comment type="caution">
    <text evidence="1">Lacks conserved residue(s) required for the propagation of feature annotation.</text>
</comment>
<sequence>MNAGWYLDRVIITDMNRPHLRFYFPCNNWLSKEDGDGLYVRDLLGSLNPMDVPKMNKYIARVFTGSANGSGTDADVFLNIFGENGDTGERKLDNDKDNFEKGAEDKFTIDAPNLGKIRKITIGHNNKGGSAGWFLEKVIIEDIGNKAIYEFPCSRWFAIDEDDGKIQRDLLVGGSEATGIVYNVSIMTGDIRGAGTNSKVHIILHGSKGLKNSGKLFLEGGEFERARIDIFNIEIAALLSPLSRVTIGHDGRGVSSGWYCEKVSHWGIVYNVSIMTGDIRGAGTNSKVHIILHGSKGLKNSGKLFLEGGEFERARIDIFNIEIAALLSPLSRIELPDLGVLYKLRIWHEKRNAFSGWHLNKVTLLKTLTKEKYTFKCGRWLDMNEDDNEILRELPAEGPLVANVLPGETYVMQFL</sequence>
<dbReference type="Proteomes" id="UP000824782">
    <property type="component" value="Unassembled WGS sequence"/>
</dbReference>
<feature type="domain" description="PLAT" evidence="2">
    <location>
        <begin position="180"/>
        <end position="263"/>
    </location>
</feature>
<dbReference type="Pfam" id="PF01477">
    <property type="entry name" value="PLAT"/>
    <property type="match status" value="3"/>
</dbReference>
<dbReference type="SMART" id="SM00308">
    <property type="entry name" value="LH2"/>
    <property type="match status" value="2"/>
</dbReference>
<dbReference type="AlphaFoldDB" id="A0AAV6ZCE3"/>
<evidence type="ECO:0000256" key="1">
    <source>
        <dbReference type="PROSITE-ProRule" id="PRU00152"/>
    </source>
</evidence>
<dbReference type="Gene3D" id="2.40.180.10">
    <property type="entry name" value="Catalase core domain"/>
    <property type="match status" value="1"/>
</dbReference>
<dbReference type="PROSITE" id="PS50095">
    <property type="entry name" value="PLAT"/>
    <property type="match status" value="4"/>
</dbReference>
<gene>
    <name evidence="3" type="ORF">GDO81_019921</name>
</gene>
<name>A0AAV6ZCE3_ENGPU</name>
<dbReference type="InterPro" id="IPR001024">
    <property type="entry name" value="PLAT/LH2_dom"/>
</dbReference>
<dbReference type="EMBL" id="WNYA01001298">
    <property type="protein sequence ID" value="KAG8546003.1"/>
    <property type="molecule type" value="Genomic_DNA"/>
</dbReference>
<feature type="domain" description="PLAT" evidence="2">
    <location>
        <begin position="1"/>
        <end position="44"/>
    </location>
</feature>
<proteinExistence type="predicted"/>